<dbReference type="InterPro" id="IPR023753">
    <property type="entry name" value="FAD/NAD-binding_dom"/>
</dbReference>
<dbReference type="InterPro" id="IPR036188">
    <property type="entry name" value="FAD/NAD-bd_sf"/>
</dbReference>
<organism evidence="3 4">
    <name type="scientific">Neobittarella massiliensis</name>
    <name type="common">ex Bilen et al. 2018</name>
    <dbReference type="NCBI Taxonomy" id="2041842"/>
    <lineage>
        <taxon>Bacteria</taxon>
        <taxon>Bacillati</taxon>
        <taxon>Bacillota</taxon>
        <taxon>Clostridia</taxon>
        <taxon>Eubacteriales</taxon>
        <taxon>Oscillospiraceae</taxon>
        <taxon>Neobittarella (ex Bilen et al. 2018)</taxon>
    </lineage>
</organism>
<dbReference type="Proteomes" id="UP000597668">
    <property type="component" value="Unassembled WGS sequence"/>
</dbReference>
<dbReference type="GO" id="GO:0016491">
    <property type="term" value="F:oxidoreductase activity"/>
    <property type="evidence" value="ECO:0007669"/>
    <property type="project" value="InterPro"/>
</dbReference>
<evidence type="ECO:0000313" key="3">
    <source>
        <dbReference type="EMBL" id="MBC3515720.1"/>
    </source>
</evidence>
<name>A0A8J6IEJ3_9FIRM</name>
<evidence type="ECO:0000259" key="2">
    <source>
        <dbReference type="Pfam" id="PF21688"/>
    </source>
</evidence>
<dbReference type="SUPFAM" id="SSF51905">
    <property type="entry name" value="FAD/NAD(P)-binding domain"/>
    <property type="match status" value="1"/>
</dbReference>
<evidence type="ECO:0000259" key="1">
    <source>
        <dbReference type="Pfam" id="PF07992"/>
    </source>
</evidence>
<dbReference type="PIRSF" id="PIRSF038984">
    <property type="entry name" value="FAD_binding_protein"/>
    <property type="match status" value="1"/>
</dbReference>
<protein>
    <submittedName>
        <fullName evidence="3">FAD-dependent oxidoreductase</fullName>
    </submittedName>
</protein>
<dbReference type="EMBL" id="JACOGI010000001">
    <property type="protein sequence ID" value="MBC3515720.1"/>
    <property type="molecule type" value="Genomic_DNA"/>
</dbReference>
<proteinExistence type="predicted"/>
<dbReference type="PRINTS" id="PR00368">
    <property type="entry name" value="FADPNR"/>
</dbReference>
<dbReference type="AlphaFoldDB" id="A0A8J6IEJ3"/>
<comment type="caution">
    <text evidence="3">The sequence shown here is derived from an EMBL/GenBank/DDBJ whole genome shotgun (WGS) entry which is preliminary data.</text>
</comment>
<dbReference type="InterPro" id="IPR049516">
    <property type="entry name" value="FAD-depend_C"/>
</dbReference>
<dbReference type="Pfam" id="PF07992">
    <property type="entry name" value="Pyr_redox_2"/>
    <property type="match status" value="1"/>
</dbReference>
<dbReference type="Gene3D" id="3.50.50.60">
    <property type="entry name" value="FAD/NAD(P)-binding domain"/>
    <property type="match status" value="1"/>
</dbReference>
<dbReference type="PANTHER" id="PTHR43106">
    <property type="entry name" value="DEHYDROGENASE-RELATED"/>
    <property type="match status" value="1"/>
</dbReference>
<dbReference type="RefSeq" id="WP_186487646.1">
    <property type="nucleotide sequence ID" value="NZ_JACOGI010000001.1"/>
</dbReference>
<dbReference type="Pfam" id="PF21688">
    <property type="entry name" value="FAD-depend_C"/>
    <property type="match status" value="1"/>
</dbReference>
<keyword evidence="4" id="KW-1185">Reference proteome</keyword>
<gene>
    <name evidence="3" type="ORF">H8K20_04805</name>
</gene>
<accession>A0A8J6IEJ3</accession>
<reference evidence="3" key="1">
    <citation type="submission" date="2020-08" db="EMBL/GenBank/DDBJ databases">
        <authorList>
            <person name="Liu C."/>
            <person name="Sun Q."/>
        </authorList>
    </citation>
    <scope>NUCLEOTIDE SEQUENCE</scope>
    <source>
        <strain evidence="3">NSJ-65</strain>
    </source>
</reference>
<feature type="domain" description="FAD-dependent protein C-terminal" evidence="2">
    <location>
        <begin position="263"/>
        <end position="408"/>
    </location>
</feature>
<sequence>MNKTYDVAVIGGGPGGLMAAYRIAQNDPSLSVVLFEKGHALSDRVCPLVSKKVDKCIKCRSCAIMEGMAGAGAFSDGKYVISTEYGGWLTDFLAPETVINYIEQADAILVSFGATTERFMPNNELKKLCIQNDLHMSQAQLKHLGTDANFETMLHLIDSLQGKVDIRTDTCVTDVDRHTHQISFTSGGQADTVSADKILFAVGRVGSGFFSDWCQKNDIPLENNQVDVGVRVELPSMIWEDFSRKIYEPKIWYRSKKYGDVTRMFCFNERGHVVTENTAGILTVNGHSYRDEARKTQNSNFALLSTTRFTQPFNAPIEYARHVAKLANMVSGGSVLVQRLGDLEAGRRTDEKRLRDSTTKPTLNAVAGDLSLCMPKRQLDNIIETLHALDKIAPGTANHDTLLYGIECKYYSARPAADDFELTGCPGIYALGDGAGFTRSLSQASANGLYIADKISAKNNFCLSHK</sequence>
<feature type="domain" description="FAD/NAD(P)-binding" evidence="1">
    <location>
        <begin position="5"/>
        <end position="203"/>
    </location>
</feature>
<evidence type="ECO:0000313" key="4">
    <source>
        <dbReference type="Proteomes" id="UP000597668"/>
    </source>
</evidence>
<dbReference type="PANTHER" id="PTHR43106:SF1">
    <property type="entry name" value="DEHYDROGENASE-RELATED"/>
    <property type="match status" value="1"/>
</dbReference>
<dbReference type="InterPro" id="IPR028348">
    <property type="entry name" value="FAD-binding_protein"/>
</dbReference>